<comment type="caution">
    <text evidence="2">The sequence shown here is derived from an EMBL/GenBank/DDBJ whole genome shotgun (WGS) entry which is preliminary data.</text>
</comment>
<dbReference type="AlphaFoldDB" id="A0AA43KBI0"/>
<dbReference type="Proteomes" id="UP001159387">
    <property type="component" value="Unassembled WGS sequence"/>
</dbReference>
<keyword evidence="2" id="KW-0255">Endonuclease</keyword>
<evidence type="ECO:0000259" key="1">
    <source>
        <dbReference type="Pfam" id="PF05685"/>
    </source>
</evidence>
<dbReference type="RefSeq" id="WP_280654551.1">
    <property type="nucleotide sequence ID" value="NZ_JANQDH010000054.1"/>
</dbReference>
<dbReference type="PANTHER" id="PTHR47152">
    <property type="entry name" value="SLR2084 PROTEIN-RELATED"/>
    <property type="match status" value="1"/>
</dbReference>
<keyword evidence="2" id="KW-0540">Nuclease</keyword>
<evidence type="ECO:0000313" key="2">
    <source>
        <dbReference type="EMBL" id="MDH6060551.1"/>
    </source>
</evidence>
<evidence type="ECO:0000313" key="3">
    <source>
        <dbReference type="Proteomes" id="UP001159387"/>
    </source>
</evidence>
<dbReference type="InterPro" id="IPR011335">
    <property type="entry name" value="Restrct_endonuc-II-like"/>
</dbReference>
<dbReference type="Pfam" id="PF05685">
    <property type="entry name" value="Uma2"/>
    <property type="match status" value="1"/>
</dbReference>
<keyword evidence="2" id="KW-0378">Hydrolase</keyword>
<keyword evidence="3" id="KW-1185">Reference proteome</keyword>
<name>A0AA43KBI0_9CYAN</name>
<accession>A0AA43KBI0</accession>
<dbReference type="EMBL" id="JANQDH010000054">
    <property type="protein sequence ID" value="MDH6060551.1"/>
    <property type="molecule type" value="Genomic_DNA"/>
</dbReference>
<dbReference type="GO" id="GO:0004519">
    <property type="term" value="F:endonuclease activity"/>
    <property type="evidence" value="ECO:0007669"/>
    <property type="project" value="UniProtKB-KW"/>
</dbReference>
<dbReference type="CDD" id="cd06260">
    <property type="entry name" value="DUF820-like"/>
    <property type="match status" value="1"/>
</dbReference>
<proteinExistence type="predicted"/>
<feature type="domain" description="Putative restriction endonuclease" evidence="1">
    <location>
        <begin position="25"/>
        <end position="185"/>
    </location>
</feature>
<sequence length="214" mass="24333">MTVTIPIQAIELTPGSQIVIHNLSWADFERLLTDLGEKRHTRMAYYRGTLEIMSPLALHERPHRIIAYIITTILENQARDWEDFGSTTLKRPDIAGVEPDTCFYIQNASLVKGCTQMDLNIYPPPDLAIESDVTSKTTLNAYLALGVPEIWIYSKDQLNIYILQGSNYLESALSPMFPHLPITELIPPLIQKAIDHGTSQMLRELRTFLHQSEK</sequence>
<reference evidence="2 3" key="1">
    <citation type="journal article" date="2023" name="J. Phycol.">
        <title>Chrysosporum ovalisporum is synonymous with the true-branching cyanobacterium Umezakia natans (Nostocales/Aphanizomenonaceae).</title>
        <authorList>
            <person name="McGregor G.B."/>
            <person name="Sendall B.C."/>
            <person name="Niiyama Y."/>
            <person name="Tuji A."/>
            <person name="Willis A."/>
        </authorList>
    </citation>
    <scope>NUCLEOTIDE SEQUENCE [LARGE SCALE GENOMIC DNA]</scope>
    <source>
        <strain evidence="2 3">ANA360D</strain>
    </source>
</reference>
<organism evidence="2 3">
    <name type="scientific">Chrysosporum bergii ANA360D</name>
    <dbReference type="NCBI Taxonomy" id="617107"/>
    <lineage>
        <taxon>Bacteria</taxon>
        <taxon>Bacillati</taxon>
        <taxon>Cyanobacteriota</taxon>
        <taxon>Cyanophyceae</taxon>
        <taxon>Nostocales</taxon>
        <taxon>Nodulariaceae</taxon>
        <taxon>Chrysosporum</taxon>
    </lineage>
</organism>
<dbReference type="Gene3D" id="3.90.1570.10">
    <property type="entry name" value="tt1808, chain A"/>
    <property type="match status" value="1"/>
</dbReference>
<protein>
    <submittedName>
        <fullName evidence="2">Uma2 family endonuclease</fullName>
    </submittedName>
</protein>
<dbReference type="InterPro" id="IPR012296">
    <property type="entry name" value="Nuclease_put_TT1808"/>
</dbReference>
<dbReference type="SUPFAM" id="SSF52980">
    <property type="entry name" value="Restriction endonuclease-like"/>
    <property type="match status" value="1"/>
</dbReference>
<dbReference type="PANTHER" id="PTHR47152:SF1">
    <property type="entry name" value="SLL1186 PROTEIN"/>
    <property type="match status" value="1"/>
</dbReference>
<dbReference type="InterPro" id="IPR008538">
    <property type="entry name" value="Uma2"/>
</dbReference>
<gene>
    <name evidence="2" type="ORF">NWP17_08885</name>
</gene>